<evidence type="ECO:0000256" key="6">
    <source>
        <dbReference type="ARBA" id="ARBA00022781"/>
    </source>
</evidence>
<reference evidence="13 14" key="1">
    <citation type="submission" date="2020-02" db="EMBL/GenBank/DDBJ databases">
        <title>Paenibacillus sp. nov., isolated from rhizosphere soil of tomato.</title>
        <authorList>
            <person name="Weon H.-Y."/>
            <person name="Lee S.A."/>
        </authorList>
    </citation>
    <scope>NUCLEOTIDE SEQUENCE [LARGE SCALE GENOMIC DNA]</scope>
    <source>
        <strain evidence="13 14">14171R-81</strain>
    </source>
</reference>
<keyword evidence="3 11" id="KW-0813">Transport</keyword>
<evidence type="ECO:0000256" key="9">
    <source>
        <dbReference type="ARBA" id="ARBA00023136"/>
    </source>
</evidence>
<protein>
    <recommendedName>
        <fullName evidence="11 12">ATP synthase subunit a</fullName>
    </recommendedName>
    <alternativeName>
        <fullName evidence="11">ATP synthase F0 sector subunit a</fullName>
    </alternativeName>
    <alternativeName>
        <fullName evidence="11">F-ATPase subunit 6</fullName>
    </alternativeName>
</protein>
<dbReference type="SUPFAM" id="SSF81336">
    <property type="entry name" value="F1F0 ATP synthase subunit A"/>
    <property type="match status" value="1"/>
</dbReference>
<accession>A0A6C0P240</accession>
<keyword evidence="5 11" id="KW-0812">Transmembrane</keyword>
<dbReference type="PANTHER" id="PTHR42823">
    <property type="entry name" value="ATP SYNTHASE SUBUNIT A, CHLOROPLASTIC"/>
    <property type="match status" value="1"/>
</dbReference>
<keyword evidence="8 11" id="KW-0406">Ion transport</keyword>
<dbReference type="EMBL" id="CP048286">
    <property type="protein sequence ID" value="QHW32535.1"/>
    <property type="molecule type" value="Genomic_DNA"/>
</dbReference>
<organism evidence="13 14">
    <name type="scientific">Paenibacillus rhizovicinus</name>
    <dbReference type="NCBI Taxonomy" id="2704463"/>
    <lineage>
        <taxon>Bacteria</taxon>
        <taxon>Bacillati</taxon>
        <taxon>Bacillota</taxon>
        <taxon>Bacilli</taxon>
        <taxon>Bacillales</taxon>
        <taxon>Paenibacillaceae</taxon>
        <taxon>Paenibacillus</taxon>
    </lineage>
</organism>
<dbReference type="AlphaFoldDB" id="A0A6C0P240"/>
<keyword evidence="7 11" id="KW-1133">Transmembrane helix</keyword>
<dbReference type="RefSeq" id="WP_162642387.1">
    <property type="nucleotide sequence ID" value="NZ_CP048286.1"/>
</dbReference>
<dbReference type="KEGG" id="prz:GZH47_18105"/>
<dbReference type="GO" id="GO:0042777">
    <property type="term" value="P:proton motive force-driven plasma membrane ATP synthesis"/>
    <property type="evidence" value="ECO:0007669"/>
    <property type="project" value="TreeGrafter"/>
</dbReference>
<feature type="transmembrane region" description="Helical" evidence="11">
    <location>
        <begin position="141"/>
        <end position="160"/>
    </location>
</feature>
<proteinExistence type="inferred from homology"/>
<evidence type="ECO:0000313" key="14">
    <source>
        <dbReference type="Proteomes" id="UP000479114"/>
    </source>
</evidence>
<dbReference type="InterPro" id="IPR035908">
    <property type="entry name" value="F0_ATP_A_sf"/>
</dbReference>
<dbReference type="CDD" id="cd00310">
    <property type="entry name" value="ATP-synt_Fo_a_6"/>
    <property type="match status" value="1"/>
</dbReference>
<evidence type="ECO:0000256" key="12">
    <source>
        <dbReference type="RuleBase" id="RU000483"/>
    </source>
</evidence>
<keyword evidence="11" id="KW-1003">Cell membrane</keyword>
<evidence type="ECO:0000256" key="2">
    <source>
        <dbReference type="ARBA" id="ARBA00006810"/>
    </source>
</evidence>
<feature type="transmembrane region" description="Helical" evidence="11">
    <location>
        <begin position="223"/>
        <end position="248"/>
    </location>
</feature>
<dbReference type="HAMAP" id="MF_01393">
    <property type="entry name" value="ATP_synth_a_bact"/>
    <property type="match status" value="1"/>
</dbReference>
<evidence type="ECO:0000256" key="5">
    <source>
        <dbReference type="ARBA" id="ARBA00022692"/>
    </source>
</evidence>
<comment type="subcellular location">
    <subcellularLocation>
        <location evidence="11 12">Cell membrane</location>
        <topology evidence="11 12">Multi-pass membrane protein</topology>
    </subcellularLocation>
    <subcellularLocation>
        <location evidence="1">Membrane</location>
        <topology evidence="1">Multi-pass membrane protein</topology>
    </subcellularLocation>
</comment>
<comment type="function">
    <text evidence="11 12">Key component of the proton channel; it plays a direct role in the translocation of protons across the membrane.</text>
</comment>
<feature type="transmembrane region" description="Helical" evidence="11">
    <location>
        <begin position="76"/>
        <end position="100"/>
    </location>
</feature>
<evidence type="ECO:0000256" key="8">
    <source>
        <dbReference type="ARBA" id="ARBA00023065"/>
    </source>
</evidence>
<dbReference type="Gene3D" id="1.20.120.220">
    <property type="entry name" value="ATP synthase, F0 complex, subunit A"/>
    <property type="match status" value="1"/>
</dbReference>
<evidence type="ECO:0000256" key="10">
    <source>
        <dbReference type="ARBA" id="ARBA00023310"/>
    </source>
</evidence>
<dbReference type="PANTHER" id="PTHR42823:SF3">
    <property type="entry name" value="ATP SYNTHASE SUBUNIT A, CHLOROPLASTIC"/>
    <property type="match status" value="1"/>
</dbReference>
<name>A0A6C0P240_9BACL</name>
<evidence type="ECO:0000256" key="4">
    <source>
        <dbReference type="ARBA" id="ARBA00022547"/>
    </source>
</evidence>
<dbReference type="Proteomes" id="UP000479114">
    <property type="component" value="Chromosome"/>
</dbReference>
<evidence type="ECO:0000256" key="7">
    <source>
        <dbReference type="ARBA" id="ARBA00022989"/>
    </source>
</evidence>
<dbReference type="PRINTS" id="PR00123">
    <property type="entry name" value="ATPASEA"/>
</dbReference>
<keyword evidence="10 11" id="KW-0066">ATP synthesis</keyword>
<keyword evidence="9 11" id="KW-0472">Membrane</keyword>
<gene>
    <name evidence="11 13" type="primary">atpB</name>
    <name evidence="13" type="ORF">GZH47_18105</name>
</gene>
<dbReference type="PROSITE" id="PS00449">
    <property type="entry name" value="ATPASE_A"/>
    <property type="match status" value="1"/>
</dbReference>
<sequence>MDHIFPEVELGGISFDLAAIFMILVSSIVVFVLAKLAVRGASVTNPTKMQNFLEWVIEFVINIIGTSMDIKKGRPYLTLGIALIMYLFVANLLGLPFGIISKVDVHHGAQFLGMDLVMPTDLAADETEVHIAWWKSPTADVAVAGALMAIVIVLTHVEGLRRNRKHYLKHYFEPYIAFFPLNVIKEVSKPLSLSLRLYGNIFAGEVMISVIMGMGWFGIPALIVWQGFSIFVGAIQSFVFVMLTMVYMSQAIVHEEH</sequence>
<dbReference type="InterPro" id="IPR000568">
    <property type="entry name" value="ATP_synth_F0_asu"/>
</dbReference>
<evidence type="ECO:0000256" key="11">
    <source>
        <dbReference type="HAMAP-Rule" id="MF_01393"/>
    </source>
</evidence>
<keyword evidence="6 11" id="KW-0375">Hydrogen ion transport</keyword>
<evidence type="ECO:0000313" key="13">
    <source>
        <dbReference type="EMBL" id="QHW32535.1"/>
    </source>
</evidence>
<dbReference type="InterPro" id="IPR023011">
    <property type="entry name" value="ATP_synth_F0_asu_AS"/>
</dbReference>
<dbReference type="InterPro" id="IPR045082">
    <property type="entry name" value="ATP_syn_F0_a_bact/chloroplast"/>
</dbReference>
<dbReference type="Pfam" id="PF00119">
    <property type="entry name" value="ATP-synt_A"/>
    <property type="match status" value="1"/>
</dbReference>
<keyword evidence="4 11" id="KW-0138">CF(0)</keyword>
<keyword evidence="14" id="KW-1185">Reference proteome</keyword>
<feature type="transmembrane region" description="Helical" evidence="11">
    <location>
        <begin position="17"/>
        <end position="38"/>
    </location>
</feature>
<dbReference type="NCBIfam" id="TIGR01131">
    <property type="entry name" value="ATP_synt_6_or_A"/>
    <property type="match status" value="1"/>
</dbReference>
<comment type="similarity">
    <text evidence="2 11 12">Belongs to the ATPase A chain family.</text>
</comment>
<evidence type="ECO:0000256" key="1">
    <source>
        <dbReference type="ARBA" id="ARBA00004141"/>
    </source>
</evidence>
<dbReference type="GO" id="GO:0005886">
    <property type="term" value="C:plasma membrane"/>
    <property type="evidence" value="ECO:0007669"/>
    <property type="project" value="UniProtKB-SubCell"/>
</dbReference>
<dbReference type="GO" id="GO:0045259">
    <property type="term" value="C:proton-transporting ATP synthase complex"/>
    <property type="evidence" value="ECO:0007669"/>
    <property type="project" value="UniProtKB-KW"/>
</dbReference>
<dbReference type="GO" id="GO:0046933">
    <property type="term" value="F:proton-transporting ATP synthase activity, rotational mechanism"/>
    <property type="evidence" value="ECO:0007669"/>
    <property type="project" value="UniProtKB-UniRule"/>
</dbReference>
<feature type="transmembrane region" description="Helical" evidence="11">
    <location>
        <begin position="197"/>
        <end position="217"/>
    </location>
</feature>
<evidence type="ECO:0000256" key="3">
    <source>
        <dbReference type="ARBA" id="ARBA00022448"/>
    </source>
</evidence>